<accession>A0A1F5FJ07</accession>
<reference evidence="2 3" key="1">
    <citation type="journal article" date="2016" name="Nat. Commun.">
        <title>Thousands of microbial genomes shed light on interconnected biogeochemical processes in an aquifer system.</title>
        <authorList>
            <person name="Anantharaman K."/>
            <person name="Brown C.T."/>
            <person name="Hug L.A."/>
            <person name="Sharon I."/>
            <person name="Castelle C.J."/>
            <person name="Probst A.J."/>
            <person name="Thomas B.C."/>
            <person name="Singh A."/>
            <person name="Wilkins M.J."/>
            <person name="Karaoz U."/>
            <person name="Brodie E.L."/>
            <person name="Williams K.H."/>
            <person name="Hubbard S.S."/>
            <person name="Banfield J.F."/>
        </authorList>
    </citation>
    <scope>NUCLEOTIDE SEQUENCE [LARGE SCALE GENOMIC DNA]</scope>
</reference>
<keyword evidence="1" id="KW-0812">Transmembrane</keyword>
<feature type="transmembrane region" description="Helical" evidence="1">
    <location>
        <begin position="6"/>
        <end position="27"/>
    </location>
</feature>
<keyword evidence="1" id="KW-1133">Transmembrane helix</keyword>
<name>A0A1F5FJ07_9BACT</name>
<evidence type="ECO:0000256" key="1">
    <source>
        <dbReference type="SAM" id="Phobius"/>
    </source>
</evidence>
<dbReference type="EMBL" id="MFAM01000016">
    <property type="protein sequence ID" value="OGD79619.1"/>
    <property type="molecule type" value="Genomic_DNA"/>
</dbReference>
<organism evidence="2 3">
    <name type="scientific">Candidatus Collierbacteria bacterium RIFOXYB1_FULL_49_13</name>
    <dbReference type="NCBI Taxonomy" id="1817728"/>
    <lineage>
        <taxon>Bacteria</taxon>
        <taxon>Candidatus Collieribacteriota</taxon>
    </lineage>
</organism>
<dbReference type="Gene3D" id="2.60.120.260">
    <property type="entry name" value="Galactose-binding domain-like"/>
    <property type="match status" value="1"/>
</dbReference>
<evidence type="ECO:0000313" key="3">
    <source>
        <dbReference type="Proteomes" id="UP000176682"/>
    </source>
</evidence>
<protein>
    <recommendedName>
        <fullName evidence="4">CBM-cenC domain-containing protein</fullName>
    </recommendedName>
</protein>
<evidence type="ECO:0000313" key="2">
    <source>
        <dbReference type="EMBL" id="OGD79619.1"/>
    </source>
</evidence>
<comment type="caution">
    <text evidence="2">The sequence shown here is derived from an EMBL/GenBank/DDBJ whole genome shotgun (WGS) entry which is preliminary data.</text>
</comment>
<sequence length="239" mass="27453">MHKVKNITWLVVVYLVGKFVEGILSRLGENATDKFAPGVPGMLLWIWSVARTVVFYNFIHLDVNLALVLCVSGIMFLYGVIESKWRSWRSNKIIFEDDFGFGNKGWKMNYWGSYKPDETCKIENSRMVFRARSNDLQSRRDENGACIDLVDDIQTGVKYEVSCWVCSTRGSTMKFSLWVHDTKEGNEIKSQMKTPTSEFEQVKVGFIASKTRAMRVHLHYRAGVGQIFVNRVVVIRASE</sequence>
<evidence type="ECO:0008006" key="4">
    <source>
        <dbReference type="Google" id="ProtNLM"/>
    </source>
</evidence>
<proteinExistence type="predicted"/>
<dbReference type="AlphaFoldDB" id="A0A1F5FJ07"/>
<dbReference type="Proteomes" id="UP000176682">
    <property type="component" value="Unassembled WGS sequence"/>
</dbReference>
<gene>
    <name evidence="2" type="ORF">A2368_02700</name>
</gene>
<feature type="transmembrane region" description="Helical" evidence="1">
    <location>
        <begin position="65"/>
        <end position="81"/>
    </location>
</feature>
<keyword evidence="1" id="KW-0472">Membrane</keyword>